<reference evidence="3 4" key="1">
    <citation type="submission" date="2020-08" db="EMBL/GenBank/DDBJ databases">
        <title>Genome sequencing of Purple Non-Sulfur Bacteria from various extreme environments.</title>
        <authorList>
            <person name="Mayer M."/>
        </authorList>
    </citation>
    <scope>NUCLEOTIDE SEQUENCE [LARGE SCALE GENOMIC DNA]</scope>
    <source>
        <strain evidence="3 4">2761</strain>
    </source>
</reference>
<gene>
    <name evidence="3" type="ORF">GGD90_000650</name>
</gene>
<keyword evidence="4" id="KW-1185">Reference proteome</keyword>
<feature type="region of interest" description="Disordered" evidence="1">
    <location>
        <begin position="164"/>
        <end position="230"/>
    </location>
</feature>
<evidence type="ECO:0000256" key="1">
    <source>
        <dbReference type="SAM" id="MobiDB-lite"/>
    </source>
</evidence>
<name>A0A840G1H9_RHOTE</name>
<dbReference type="RefSeq" id="WP_153115839.1">
    <property type="nucleotide sequence ID" value="NZ_JACIGE010000002.1"/>
</dbReference>
<dbReference type="EMBL" id="JACIGE010000002">
    <property type="protein sequence ID" value="MBB4246293.1"/>
    <property type="molecule type" value="Genomic_DNA"/>
</dbReference>
<dbReference type="InterPro" id="IPR011723">
    <property type="entry name" value="Znf/thioredoxin_put"/>
</dbReference>
<evidence type="ECO:0000259" key="2">
    <source>
        <dbReference type="Pfam" id="PF13719"/>
    </source>
</evidence>
<protein>
    <submittedName>
        <fullName evidence="3">Putative Zn finger-like uncharacterized protein</fullName>
    </submittedName>
</protein>
<evidence type="ECO:0000313" key="4">
    <source>
        <dbReference type="Proteomes" id="UP000587070"/>
    </source>
</evidence>
<dbReference type="Pfam" id="PF11906">
    <property type="entry name" value="DUF3426"/>
    <property type="match status" value="1"/>
</dbReference>
<proteinExistence type="predicted"/>
<comment type="caution">
    <text evidence="3">The sequence shown here is derived from an EMBL/GenBank/DDBJ whole genome shotgun (WGS) entry which is preliminary data.</text>
</comment>
<feature type="compositionally biased region" description="Low complexity" evidence="1">
    <location>
        <begin position="216"/>
        <end position="228"/>
    </location>
</feature>
<accession>A0A840G1H9</accession>
<dbReference type="Proteomes" id="UP000587070">
    <property type="component" value="Unassembled WGS sequence"/>
</dbReference>
<organism evidence="3 4">
    <name type="scientific">Rhodocyclus tenuis</name>
    <name type="common">Rhodospirillum tenue</name>
    <dbReference type="NCBI Taxonomy" id="1066"/>
    <lineage>
        <taxon>Bacteria</taxon>
        <taxon>Pseudomonadati</taxon>
        <taxon>Pseudomonadota</taxon>
        <taxon>Betaproteobacteria</taxon>
        <taxon>Rhodocyclales</taxon>
        <taxon>Rhodocyclaceae</taxon>
        <taxon>Rhodocyclus</taxon>
    </lineage>
</organism>
<dbReference type="NCBIfam" id="TIGR02098">
    <property type="entry name" value="MJ0042_CXXC"/>
    <property type="match status" value="1"/>
</dbReference>
<dbReference type="Pfam" id="PF13719">
    <property type="entry name" value="Zn_ribbon_5"/>
    <property type="match status" value="1"/>
</dbReference>
<sequence>MKTRCPACATTFRVTPEQLKARAGKVRCGQCDSVFNALDTLIDELVVLAPLPALATGTPQSLAEIALAAPTAADPASASDEIPVSEPLPGATGDTGLRVEALDFPAADAEEAPLIELAASPLPHEEDDARETIEVDYPELREDFVFTDSSAPGELIVARTLTAPSDAGTENGSESEDASSPHAAADGDAEPATRSEPATGAGGSDDTPASPPAAPAEPALGSLPASAADGGVLPRQMTEIPGYSKWSEGTIASPAQAIDSVQPGTSQTTFVVVATLLALVLAGQAVFHFRSEIAASAPSMRRALVTYADMFGAGLPPLRHAEQISIEGSDLQADPARSGQLLLLATLANRAPYAQALPMLELTLTDTHDQAVARKVFPPEQYLPDPTAASAPFAPRSEIALRLPIETRDIAAAGYRLYVFYP</sequence>
<dbReference type="OrthoDB" id="5294582at2"/>
<dbReference type="InterPro" id="IPR021834">
    <property type="entry name" value="DUF3426"/>
</dbReference>
<evidence type="ECO:0000313" key="3">
    <source>
        <dbReference type="EMBL" id="MBB4246293.1"/>
    </source>
</evidence>
<dbReference type="AlphaFoldDB" id="A0A840G1H9"/>
<feature type="domain" description="Zinc finger/thioredoxin putative" evidence="2">
    <location>
        <begin position="1"/>
        <end position="37"/>
    </location>
</feature>